<comment type="caution">
    <text evidence="3">The sequence shown here is derived from an EMBL/GenBank/DDBJ whole genome shotgun (WGS) entry which is preliminary data.</text>
</comment>
<dbReference type="RefSeq" id="WP_212528850.1">
    <property type="nucleotide sequence ID" value="NZ_JAGSOG010000055.1"/>
</dbReference>
<dbReference type="CDD" id="cd04333">
    <property type="entry name" value="ProX_deacylase"/>
    <property type="match status" value="1"/>
</dbReference>
<dbReference type="GO" id="GO:0002161">
    <property type="term" value="F:aminoacyl-tRNA deacylase activity"/>
    <property type="evidence" value="ECO:0007669"/>
    <property type="project" value="InterPro"/>
</dbReference>
<evidence type="ECO:0000256" key="1">
    <source>
        <dbReference type="SAM" id="MobiDB-lite"/>
    </source>
</evidence>
<dbReference type="EMBL" id="JAGSOG010000055">
    <property type="protein sequence ID" value="MBR7834332.1"/>
    <property type="molecule type" value="Genomic_DNA"/>
</dbReference>
<dbReference type="Gene3D" id="3.90.960.10">
    <property type="entry name" value="YbaK/aminoacyl-tRNA synthetase-associated domain"/>
    <property type="match status" value="1"/>
</dbReference>
<feature type="region of interest" description="Disordered" evidence="1">
    <location>
        <begin position="1"/>
        <end position="27"/>
    </location>
</feature>
<name>A0A941EMC5_9ACTN</name>
<dbReference type="Proteomes" id="UP000675781">
    <property type="component" value="Unassembled WGS sequence"/>
</dbReference>
<evidence type="ECO:0000259" key="2">
    <source>
        <dbReference type="Pfam" id="PF04073"/>
    </source>
</evidence>
<proteinExistence type="predicted"/>
<sequence length="185" mass="18589">MTDSHIRTTAEAPSATPTVPEAPSDGDAAILDRPGVRLVREALRAAGITGAVRVLPATASSAATAAEQIGCPVGAIANSLIFEADGAPLLVLTSGAHRVDTTALAERIGAARIRRASADLVRAATGQAIGGVAPLGHPAPVRTLVDEALAGYPEIWAAAGHHQTVFPTDFARLVAATGGEVVAVD</sequence>
<dbReference type="SUPFAM" id="SSF55826">
    <property type="entry name" value="YbaK/ProRS associated domain"/>
    <property type="match status" value="1"/>
</dbReference>
<dbReference type="PANTHER" id="PTHR30411:SF1">
    <property type="entry name" value="CYTOPLASMIC PROTEIN"/>
    <property type="match status" value="1"/>
</dbReference>
<accession>A0A941EMC5</accession>
<dbReference type="Pfam" id="PF04073">
    <property type="entry name" value="tRNA_edit"/>
    <property type="match status" value="1"/>
</dbReference>
<protein>
    <submittedName>
        <fullName evidence="3">YbaK/EbsC family protein</fullName>
    </submittedName>
</protein>
<reference evidence="3" key="1">
    <citation type="submission" date="2021-04" db="EMBL/GenBank/DDBJ databases">
        <title>Genome based classification of Actinospica acidithermotolerans sp. nov., an actinobacterium isolated from an Indonesian hot spring.</title>
        <authorList>
            <person name="Kusuma A.B."/>
            <person name="Putra K.E."/>
            <person name="Nafisah S."/>
            <person name="Loh J."/>
            <person name="Nouioui I."/>
            <person name="Goodfellow M."/>
        </authorList>
    </citation>
    <scope>NUCLEOTIDE SEQUENCE</scope>
    <source>
        <strain evidence="3">CSCA 57</strain>
    </source>
</reference>
<feature type="domain" description="YbaK/aminoacyl-tRNA synthetase-associated" evidence="2">
    <location>
        <begin position="59"/>
        <end position="171"/>
    </location>
</feature>
<organism evidence="3 4">
    <name type="scientific">Actinospica durhamensis</name>
    <dbReference type="NCBI Taxonomy" id="1508375"/>
    <lineage>
        <taxon>Bacteria</taxon>
        <taxon>Bacillati</taxon>
        <taxon>Actinomycetota</taxon>
        <taxon>Actinomycetes</taxon>
        <taxon>Catenulisporales</taxon>
        <taxon>Actinospicaceae</taxon>
        <taxon>Actinospica</taxon>
    </lineage>
</organism>
<evidence type="ECO:0000313" key="4">
    <source>
        <dbReference type="Proteomes" id="UP000675781"/>
    </source>
</evidence>
<keyword evidence="4" id="KW-1185">Reference proteome</keyword>
<dbReference type="PANTHER" id="PTHR30411">
    <property type="entry name" value="CYTOPLASMIC PROTEIN"/>
    <property type="match status" value="1"/>
</dbReference>
<dbReference type="InterPro" id="IPR036754">
    <property type="entry name" value="YbaK/aa-tRNA-synt-asso_dom_sf"/>
</dbReference>
<dbReference type="AlphaFoldDB" id="A0A941EMC5"/>
<evidence type="ECO:0000313" key="3">
    <source>
        <dbReference type="EMBL" id="MBR7834332.1"/>
    </source>
</evidence>
<gene>
    <name evidence="3" type="ORF">KDL01_13735</name>
</gene>
<dbReference type="InterPro" id="IPR007214">
    <property type="entry name" value="YbaK/aa-tRNA-synth-assoc-dom"/>
</dbReference>